<keyword evidence="3" id="KW-0067">ATP-binding</keyword>
<evidence type="ECO:0000256" key="6">
    <source>
        <dbReference type="ARBA" id="ARBA00023235"/>
    </source>
</evidence>
<keyword evidence="4" id="KW-0238">DNA-binding</keyword>
<keyword evidence="5" id="KW-0234">DNA repair</keyword>
<dbReference type="GO" id="GO:0004386">
    <property type="term" value="F:helicase activity"/>
    <property type="evidence" value="ECO:0007669"/>
    <property type="project" value="UniProtKB-KW"/>
</dbReference>
<reference evidence="8" key="1">
    <citation type="submission" date="2013-08" db="EMBL/GenBank/DDBJ databases">
        <authorList>
            <person name="Mendez C."/>
            <person name="Richter M."/>
            <person name="Ferrer M."/>
            <person name="Sanchez J."/>
        </authorList>
    </citation>
    <scope>NUCLEOTIDE SEQUENCE</scope>
</reference>
<comment type="caution">
    <text evidence="8">The sequence shown here is derived from an EMBL/GenBank/DDBJ whole genome shotgun (WGS) entry which is preliminary data.</text>
</comment>
<proteinExistence type="predicted"/>
<dbReference type="AlphaFoldDB" id="T1BEX0"/>
<dbReference type="InterPro" id="IPR017170">
    <property type="entry name" value="Lhr-like"/>
</dbReference>
<evidence type="ECO:0000256" key="4">
    <source>
        <dbReference type="ARBA" id="ARBA00023125"/>
    </source>
</evidence>
<evidence type="ECO:0000256" key="3">
    <source>
        <dbReference type="ARBA" id="ARBA00022806"/>
    </source>
</evidence>
<dbReference type="InterPro" id="IPR013701">
    <property type="entry name" value="Lhr-like_DEAD/DEAH_assoc"/>
</dbReference>
<dbReference type="SMART" id="SM00490">
    <property type="entry name" value="HELICc"/>
    <property type="match status" value="1"/>
</dbReference>
<feature type="domain" description="Helicase C-terminal" evidence="7">
    <location>
        <begin position="47"/>
        <end position="194"/>
    </location>
</feature>
<evidence type="ECO:0000256" key="5">
    <source>
        <dbReference type="ARBA" id="ARBA00023204"/>
    </source>
</evidence>
<evidence type="ECO:0000313" key="8">
    <source>
        <dbReference type="EMBL" id="EQD52705.1"/>
    </source>
</evidence>
<keyword evidence="3" id="KW-0347">Helicase</keyword>
<dbReference type="PANTHER" id="PTHR47962:SF5">
    <property type="entry name" value="ATP-DEPENDENT HELICASE LHR-RELATED"/>
    <property type="match status" value="1"/>
</dbReference>
<dbReference type="PIRSF" id="PIRSF037307">
    <property type="entry name" value="Lhr-like_helic_prd"/>
    <property type="match status" value="1"/>
</dbReference>
<organism evidence="8">
    <name type="scientific">mine drainage metagenome</name>
    <dbReference type="NCBI Taxonomy" id="410659"/>
    <lineage>
        <taxon>unclassified sequences</taxon>
        <taxon>metagenomes</taxon>
        <taxon>ecological metagenomes</taxon>
    </lineage>
</organism>
<evidence type="ECO:0000259" key="7">
    <source>
        <dbReference type="PROSITE" id="PS51194"/>
    </source>
</evidence>
<dbReference type="InterPro" id="IPR052511">
    <property type="entry name" value="ATP-dep_Helicase"/>
</dbReference>
<dbReference type="Pfam" id="PF19306">
    <property type="entry name" value="WHD_Lhr"/>
    <property type="match status" value="1"/>
</dbReference>
<protein>
    <submittedName>
        <fullName evidence="8">DEAD/H associated domain protein</fullName>
    </submittedName>
</protein>
<dbReference type="EMBL" id="AUZY01006913">
    <property type="protein sequence ID" value="EQD52705.1"/>
    <property type="molecule type" value="Genomic_DNA"/>
</dbReference>
<reference evidence="8" key="2">
    <citation type="journal article" date="2014" name="ISME J.">
        <title>Microbial stratification in low pH oxic and suboxic macroscopic growths along an acid mine drainage.</title>
        <authorList>
            <person name="Mendez-Garcia C."/>
            <person name="Mesa V."/>
            <person name="Sprenger R.R."/>
            <person name="Richter M."/>
            <person name="Diez M.S."/>
            <person name="Solano J."/>
            <person name="Bargiela R."/>
            <person name="Golyshina O.V."/>
            <person name="Manteca A."/>
            <person name="Ramos J.L."/>
            <person name="Gallego J.R."/>
            <person name="Llorente I."/>
            <person name="Martins Dos Santos V.A."/>
            <person name="Jensen O.N."/>
            <person name="Pelaez A.I."/>
            <person name="Sanchez J."/>
            <person name="Ferrer M."/>
        </authorList>
    </citation>
    <scope>NUCLEOTIDE SEQUENCE</scope>
</reference>
<sequence>RVEVRSAGRPRELVLEARRPRTDLPPLDAALVDELKADDVLLPALRTLEEEIRAHRTTLVFVNTRPTAEGLGARLNRLAPDLAISVHHGSLSREVREEAERQFRAGELRALVATSSLELGIDVGEVDHVVQFGSPHQAGRLVQRVGRSGHRLDRTIHGTVLCLDLDDLEEAAILARRARAGTIEPTRWRTRNRLAVAQQLVAALRADGAVDKAQMIALLRRAAPASELSDIEWETLVVYLEGLGLAREAGTQIRPGRGTLDRFYSTLSLIPDERTYRLRDLATRQLIGTLDERFVLTQILAQPAEIFLLHGRTWKVVEHREGELLVESVNEIGQEPRWAGEDIPVPFDVAQEIGRLRRTGNFEEYPISPQDRVGLATRREGAAALDAVPDDTRVTVTSRARVALFGACFGTRTNETLAVATAATLTDRLGARVEVASVEPTWFVLEMPVAVDPATLRDAFALPPEALEPLIERIVPSGLDYRWVFVTVARKFGVISRSTDPRDLRTLDPLLEASRTNPLGEETLEKTLHDRYDTEHARTILEGVRDGKIRIEAAPSSPFSDGPIARLRWRVMSDTPPPTLLKALRQRLDQEPLTLVCLRCGFIRTTTPARYRTEGGSICRLCKGALSAVLSPRRTEDIDRLVRYAKRKWRATGKGSPRARGTGGAKTTPHDTEVLVRAAYTSAELVAHYGQRALWALAARGVGPDTARRLLLRLYRSDDEFITELVRAERNYARTRTFWD</sequence>
<dbReference type="InterPro" id="IPR045628">
    <property type="entry name" value="Lhr_WH_dom"/>
</dbReference>
<dbReference type="Pfam" id="PF08494">
    <property type="entry name" value="DEAD_assoc"/>
    <property type="match status" value="1"/>
</dbReference>
<dbReference type="SUPFAM" id="SSF52540">
    <property type="entry name" value="P-loop containing nucleoside triphosphate hydrolases"/>
    <property type="match status" value="1"/>
</dbReference>
<dbReference type="GO" id="GO:0005524">
    <property type="term" value="F:ATP binding"/>
    <property type="evidence" value="ECO:0007669"/>
    <property type="project" value="InterPro"/>
</dbReference>
<dbReference type="GO" id="GO:0016887">
    <property type="term" value="F:ATP hydrolysis activity"/>
    <property type="evidence" value="ECO:0007669"/>
    <property type="project" value="TreeGrafter"/>
</dbReference>
<keyword evidence="3" id="KW-0547">Nucleotide-binding</keyword>
<dbReference type="InterPro" id="IPR027417">
    <property type="entry name" value="P-loop_NTPase"/>
</dbReference>
<accession>T1BEX0</accession>
<evidence type="ECO:0000256" key="2">
    <source>
        <dbReference type="ARBA" id="ARBA00022801"/>
    </source>
</evidence>
<feature type="non-terminal residue" evidence="8">
    <location>
        <position position="1"/>
    </location>
</feature>
<evidence type="ECO:0000256" key="1">
    <source>
        <dbReference type="ARBA" id="ARBA00022763"/>
    </source>
</evidence>
<dbReference type="PROSITE" id="PS51194">
    <property type="entry name" value="HELICASE_CTER"/>
    <property type="match status" value="1"/>
</dbReference>
<dbReference type="PANTHER" id="PTHR47962">
    <property type="entry name" value="ATP-DEPENDENT HELICASE LHR-RELATED-RELATED"/>
    <property type="match status" value="1"/>
</dbReference>
<keyword evidence="2" id="KW-0378">Hydrolase</keyword>
<dbReference type="GO" id="GO:0003677">
    <property type="term" value="F:DNA binding"/>
    <property type="evidence" value="ECO:0007669"/>
    <property type="project" value="UniProtKB-KW"/>
</dbReference>
<dbReference type="GO" id="GO:0006281">
    <property type="term" value="P:DNA repair"/>
    <property type="evidence" value="ECO:0007669"/>
    <property type="project" value="UniProtKB-KW"/>
</dbReference>
<keyword evidence="1" id="KW-0227">DNA damage</keyword>
<name>T1BEX0_9ZZZZ</name>
<keyword evidence="6" id="KW-0413">Isomerase</keyword>
<dbReference type="Pfam" id="PF00271">
    <property type="entry name" value="Helicase_C"/>
    <property type="match status" value="1"/>
</dbReference>
<dbReference type="Gene3D" id="3.40.50.300">
    <property type="entry name" value="P-loop containing nucleotide triphosphate hydrolases"/>
    <property type="match status" value="1"/>
</dbReference>
<dbReference type="InterPro" id="IPR001650">
    <property type="entry name" value="Helicase_C-like"/>
</dbReference>
<gene>
    <name evidence="8" type="ORF">B1B_10612</name>
</gene>